<dbReference type="Proteomes" id="UP000827092">
    <property type="component" value="Unassembled WGS sequence"/>
</dbReference>
<accession>A0AAV6VRN3</accession>
<dbReference type="EMBL" id="JAFNEN010000035">
    <property type="protein sequence ID" value="KAG8198815.1"/>
    <property type="molecule type" value="Genomic_DNA"/>
</dbReference>
<sequence length="118" mass="13477">MFFRHFVTNEEVHCIRCHPHPSEQKGLAGNNHVHNRIHISRLPNTQSPRVFSSTLKTVNNRRRRKKNKKETEKCSVLGDVVTEGSRVTKTDCWTSPLTVSPLDVTDHRPHSDCAGILD</sequence>
<dbReference type="AlphaFoldDB" id="A0AAV6VRN3"/>
<name>A0AAV6VRN3_9ARAC</name>
<protein>
    <submittedName>
        <fullName evidence="1">Uncharacterized protein</fullName>
    </submittedName>
</protein>
<evidence type="ECO:0000313" key="1">
    <source>
        <dbReference type="EMBL" id="KAG8198815.1"/>
    </source>
</evidence>
<proteinExistence type="predicted"/>
<keyword evidence="2" id="KW-1185">Reference proteome</keyword>
<gene>
    <name evidence="1" type="ORF">JTE90_007118</name>
</gene>
<organism evidence="1 2">
    <name type="scientific">Oedothorax gibbosus</name>
    <dbReference type="NCBI Taxonomy" id="931172"/>
    <lineage>
        <taxon>Eukaryota</taxon>
        <taxon>Metazoa</taxon>
        <taxon>Ecdysozoa</taxon>
        <taxon>Arthropoda</taxon>
        <taxon>Chelicerata</taxon>
        <taxon>Arachnida</taxon>
        <taxon>Araneae</taxon>
        <taxon>Araneomorphae</taxon>
        <taxon>Entelegynae</taxon>
        <taxon>Araneoidea</taxon>
        <taxon>Linyphiidae</taxon>
        <taxon>Erigoninae</taxon>
        <taxon>Oedothorax</taxon>
    </lineage>
</organism>
<evidence type="ECO:0000313" key="2">
    <source>
        <dbReference type="Proteomes" id="UP000827092"/>
    </source>
</evidence>
<reference evidence="1 2" key="1">
    <citation type="journal article" date="2022" name="Nat. Ecol. Evol.">
        <title>A masculinizing supergene underlies an exaggerated male reproductive morph in a spider.</title>
        <authorList>
            <person name="Hendrickx F."/>
            <person name="De Corte Z."/>
            <person name="Sonet G."/>
            <person name="Van Belleghem S.M."/>
            <person name="Kostlbacher S."/>
            <person name="Vangestel C."/>
        </authorList>
    </citation>
    <scope>NUCLEOTIDE SEQUENCE [LARGE SCALE GENOMIC DNA]</scope>
    <source>
        <strain evidence="1">W744_W776</strain>
    </source>
</reference>
<comment type="caution">
    <text evidence="1">The sequence shown here is derived from an EMBL/GenBank/DDBJ whole genome shotgun (WGS) entry which is preliminary data.</text>
</comment>